<keyword evidence="5" id="KW-1185">Reference proteome</keyword>
<dbReference type="PANTHER" id="PTHR43685">
    <property type="entry name" value="GLYCOSYLTRANSFERASE"/>
    <property type="match status" value="1"/>
</dbReference>
<dbReference type="KEGG" id="pspi:PS2015_1702"/>
<accession>A0A0S2KEF1</accession>
<feature type="domain" description="Galactosyltransferase C-terminal" evidence="3">
    <location>
        <begin position="181"/>
        <end position="228"/>
    </location>
</feature>
<dbReference type="Pfam" id="PF00535">
    <property type="entry name" value="Glycos_transf_2"/>
    <property type="match status" value="1"/>
</dbReference>
<dbReference type="InterPro" id="IPR050834">
    <property type="entry name" value="Glycosyltransf_2"/>
</dbReference>
<evidence type="ECO:0000313" key="5">
    <source>
        <dbReference type="Proteomes" id="UP000065641"/>
    </source>
</evidence>
<name>A0A0S2KEF1_9GAMM</name>
<evidence type="ECO:0000256" key="1">
    <source>
        <dbReference type="ARBA" id="ARBA00022679"/>
    </source>
</evidence>
<dbReference type="InterPro" id="IPR001173">
    <property type="entry name" value="Glyco_trans_2-like"/>
</dbReference>
<dbReference type="STRING" id="1249552.PS2015_1702"/>
<dbReference type="InterPro" id="IPR027791">
    <property type="entry name" value="Galactosyl_T_C"/>
</dbReference>
<protein>
    <submittedName>
        <fullName evidence="4">Glycosyl transferase family 2</fullName>
    </submittedName>
</protein>
<gene>
    <name evidence="4" type="ORF">PS2015_1702</name>
</gene>
<dbReference type="SUPFAM" id="SSF53448">
    <property type="entry name" value="Nucleotide-diphospho-sugar transferases"/>
    <property type="match status" value="1"/>
</dbReference>
<evidence type="ECO:0000313" key="4">
    <source>
        <dbReference type="EMBL" id="ALO46354.1"/>
    </source>
</evidence>
<dbReference type="InterPro" id="IPR029044">
    <property type="entry name" value="Nucleotide-diphossugar_trans"/>
</dbReference>
<dbReference type="Proteomes" id="UP000065641">
    <property type="component" value="Chromosome"/>
</dbReference>
<dbReference type="Gene3D" id="3.90.550.10">
    <property type="entry name" value="Spore Coat Polysaccharide Biosynthesis Protein SpsA, Chain A"/>
    <property type="match status" value="1"/>
</dbReference>
<proteinExistence type="predicted"/>
<dbReference type="OrthoDB" id="9801954at2"/>
<sequence>MTLVASVIISTYNSPDWLEKVLHGYFNQNRRDFEIIIADDGSKEDTRERLDSLRDISPVPITHVWQRDDGFRKCRILNKSVLRANSDYLIFTDGDCIPRHDFIDTQMRAAEPGYFVSGGSLLLPMSTSKLITPDDIREQRCFDKQWLYANGLKPTRKILRITAGPKLGAILNRFSPANCNFKGSNAAAWKADVLKVNGFDERMAYGGEDREFGVRLNNIGIKARDVKYSAVLVHLDHAKGYRDPALMASNKALRKRVERERITRTEHGIEQL</sequence>
<dbReference type="CDD" id="cd06420">
    <property type="entry name" value="GT2_Chondriotin_Pol_N"/>
    <property type="match status" value="1"/>
</dbReference>
<reference evidence="4 5" key="1">
    <citation type="submission" date="2015-11" db="EMBL/GenBank/DDBJ databases">
        <authorList>
            <person name="Zhang Y."/>
            <person name="Guo Z."/>
        </authorList>
    </citation>
    <scope>NUCLEOTIDE SEQUENCE [LARGE SCALE GENOMIC DNA]</scope>
    <source>
        <strain evidence="4 5">KCTC 32221</strain>
    </source>
</reference>
<evidence type="ECO:0000259" key="2">
    <source>
        <dbReference type="Pfam" id="PF00535"/>
    </source>
</evidence>
<dbReference type="EMBL" id="CP013189">
    <property type="protein sequence ID" value="ALO46354.1"/>
    <property type="molecule type" value="Genomic_DNA"/>
</dbReference>
<dbReference type="Pfam" id="PF02709">
    <property type="entry name" value="Glyco_transf_7C"/>
    <property type="match status" value="1"/>
</dbReference>
<dbReference type="AlphaFoldDB" id="A0A0S2KEF1"/>
<evidence type="ECO:0000259" key="3">
    <source>
        <dbReference type="Pfam" id="PF02709"/>
    </source>
</evidence>
<dbReference type="RefSeq" id="WP_058021796.1">
    <property type="nucleotide sequence ID" value="NZ_CP013189.1"/>
</dbReference>
<feature type="domain" description="Glycosyltransferase 2-like" evidence="2">
    <location>
        <begin position="6"/>
        <end position="114"/>
    </location>
</feature>
<keyword evidence="1 4" id="KW-0808">Transferase</keyword>
<dbReference type="GO" id="GO:0016740">
    <property type="term" value="F:transferase activity"/>
    <property type="evidence" value="ECO:0007669"/>
    <property type="project" value="UniProtKB-KW"/>
</dbReference>
<dbReference type="PATRIC" id="fig|1249552.3.peg.1707"/>
<dbReference type="PANTHER" id="PTHR43685:SF3">
    <property type="entry name" value="SLR2126 PROTEIN"/>
    <property type="match status" value="1"/>
</dbReference>
<organism evidence="4 5">
    <name type="scientific">Pseudohongiella spirulinae</name>
    <dbReference type="NCBI Taxonomy" id="1249552"/>
    <lineage>
        <taxon>Bacteria</taxon>
        <taxon>Pseudomonadati</taxon>
        <taxon>Pseudomonadota</taxon>
        <taxon>Gammaproteobacteria</taxon>
        <taxon>Pseudomonadales</taxon>
        <taxon>Pseudohongiellaceae</taxon>
        <taxon>Pseudohongiella</taxon>
    </lineage>
</organism>